<evidence type="ECO:0000256" key="1">
    <source>
        <dbReference type="ARBA" id="ARBA00022741"/>
    </source>
</evidence>
<organism evidence="5 6">
    <name type="scientific">Nocardia huaxiensis</name>
    <dbReference type="NCBI Taxonomy" id="2755382"/>
    <lineage>
        <taxon>Bacteria</taxon>
        <taxon>Bacillati</taxon>
        <taxon>Actinomycetota</taxon>
        <taxon>Actinomycetes</taxon>
        <taxon>Mycobacteriales</taxon>
        <taxon>Nocardiaceae</taxon>
        <taxon>Nocardia</taxon>
    </lineage>
</organism>
<dbReference type="GO" id="GO:0005737">
    <property type="term" value="C:cytoplasm"/>
    <property type="evidence" value="ECO:0007669"/>
    <property type="project" value="TreeGrafter"/>
</dbReference>
<proteinExistence type="predicted"/>
<dbReference type="SMART" id="SM00421">
    <property type="entry name" value="HTH_LUXR"/>
    <property type="match status" value="1"/>
</dbReference>
<dbReference type="InterPro" id="IPR027417">
    <property type="entry name" value="P-loop_NTPase"/>
</dbReference>
<dbReference type="Gene3D" id="1.25.40.10">
    <property type="entry name" value="Tetratricopeptide repeat domain"/>
    <property type="match status" value="2"/>
</dbReference>
<dbReference type="PROSITE" id="PS00622">
    <property type="entry name" value="HTH_LUXR_1"/>
    <property type="match status" value="1"/>
</dbReference>
<protein>
    <submittedName>
        <fullName evidence="5">AAA family ATPase</fullName>
    </submittedName>
</protein>
<dbReference type="SUPFAM" id="SSF48452">
    <property type="entry name" value="TPR-like"/>
    <property type="match status" value="2"/>
</dbReference>
<dbReference type="EMBL" id="CP059399">
    <property type="protein sequence ID" value="QLY31723.1"/>
    <property type="molecule type" value="Genomic_DNA"/>
</dbReference>
<accession>A0A7D6ZNR6</accession>
<keyword evidence="2" id="KW-0067">ATP-binding</keyword>
<keyword evidence="1" id="KW-0547">Nucleotide-binding</keyword>
<dbReference type="PANTHER" id="PTHR16305">
    <property type="entry name" value="TESTICULAR SOLUBLE ADENYLYL CYCLASE"/>
    <property type="match status" value="1"/>
</dbReference>
<dbReference type="GO" id="GO:0005524">
    <property type="term" value="F:ATP binding"/>
    <property type="evidence" value="ECO:0007669"/>
    <property type="project" value="UniProtKB-KW"/>
</dbReference>
<dbReference type="Proteomes" id="UP000515512">
    <property type="component" value="Chromosome"/>
</dbReference>
<evidence type="ECO:0000259" key="4">
    <source>
        <dbReference type="PROSITE" id="PS50043"/>
    </source>
</evidence>
<dbReference type="KEGG" id="nhu:H0264_05225"/>
<evidence type="ECO:0000313" key="6">
    <source>
        <dbReference type="Proteomes" id="UP000515512"/>
    </source>
</evidence>
<dbReference type="InterPro" id="IPR036388">
    <property type="entry name" value="WH-like_DNA-bd_sf"/>
</dbReference>
<dbReference type="SUPFAM" id="SSF46894">
    <property type="entry name" value="C-terminal effector domain of the bipartite response regulators"/>
    <property type="match status" value="1"/>
</dbReference>
<dbReference type="GO" id="GO:0006355">
    <property type="term" value="P:regulation of DNA-templated transcription"/>
    <property type="evidence" value="ECO:0007669"/>
    <property type="project" value="InterPro"/>
</dbReference>
<dbReference type="SUPFAM" id="SSF52540">
    <property type="entry name" value="P-loop containing nucleoside triphosphate hydrolases"/>
    <property type="match status" value="1"/>
</dbReference>
<dbReference type="GO" id="GO:0003677">
    <property type="term" value="F:DNA binding"/>
    <property type="evidence" value="ECO:0007669"/>
    <property type="project" value="InterPro"/>
</dbReference>
<keyword evidence="6" id="KW-1185">Reference proteome</keyword>
<dbReference type="Pfam" id="PF00196">
    <property type="entry name" value="GerE"/>
    <property type="match status" value="1"/>
</dbReference>
<dbReference type="InterPro" id="IPR016032">
    <property type="entry name" value="Sig_transdc_resp-reg_C-effctor"/>
</dbReference>
<dbReference type="InterPro" id="IPR041664">
    <property type="entry name" value="AAA_16"/>
</dbReference>
<dbReference type="InterPro" id="IPR011990">
    <property type="entry name" value="TPR-like_helical_dom_sf"/>
</dbReference>
<feature type="domain" description="HTH luxR-type" evidence="4">
    <location>
        <begin position="847"/>
        <end position="912"/>
    </location>
</feature>
<feature type="region of interest" description="Disordered" evidence="3">
    <location>
        <begin position="687"/>
        <end position="707"/>
    </location>
</feature>
<gene>
    <name evidence="5" type="ORF">H0264_05225</name>
</gene>
<dbReference type="Pfam" id="PF13191">
    <property type="entry name" value="AAA_16"/>
    <property type="match status" value="1"/>
</dbReference>
<evidence type="ECO:0000256" key="2">
    <source>
        <dbReference type="ARBA" id="ARBA00022840"/>
    </source>
</evidence>
<dbReference type="Gene3D" id="1.10.10.10">
    <property type="entry name" value="Winged helix-like DNA-binding domain superfamily/Winged helix DNA-binding domain"/>
    <property type="match status" value="1"/>
</dbReference>
<dbReference type="GO" id="GO:0004016">
    <property type="term" value="F:adenylate cyclase activity"/>
    <property type="evidence" value="ECO:0007669"/>
    <property type="project" value="TreeGrafter"/>
</dbReference>
<dbReference type="PROSITE" id="PS50043">
    <property type="entry name" value="HTH_LUXR_2"/>
    <property type="match status" value="1"/>
</dbReference>
<name>A0A7D6ZNR6_9NOCA</name>
<dbReference type="CDD" id="cd06170">
    <property type="entry name" value="LuxR_C_like"/>
    <property type="match status" value="1"/>
</dbReference>
<evidence type="ECO:0000313" key="5">
    <source>
        <dbReference type="EMBL" id="QLY31723.1"/>
    </source>
</evidence>
<feature type="region of interest" description="Disordered" evidence="3">
    <location>
        <begin position="198"/>
        <end position="226"/>
    </location>
</feature>
<dbReference type="Gene3D" id="3.40.50.300">
    <property type="entry name" value="P-loop containing nucleotide triphosphate hydrolases"/>
    <property type="match status" value="1"/>
</dbReference>
<sequence>MYLVEGPAGIGKSRLLREFASRAQARGLRTVVVAATEFEQSSPHFLLMDIADRLDAENSEAVSAGSGIRESARWLRQRLEAVPTVLIIDDAHWADTASLRVLAVLLRQLPESVRVAVAYREGQFPDALGSPLRATGVTVAHIAVPPLSPTEASALLPGIPPGRREVLVDAAHGNPLYLQLLADLTPAEFDAVVRADDPAASRAEHATADRTDHAVPDQESHAQPDRVGHAALDRTIRAELAQLPERERLVAQAAAVCGATSDMELLCATAEVTREELSGAVDELARRGWITVTRGTLAFRHPLIRTAAYRLAGEGWRADAHTRAAQVLRAADAPLLTRARHLEHALGGCDELAAAELVRAAELALGTAPAVSARWIEAALRTAPQYRGPAGFSARLRLGQALLLSGSAERARDSLEPLLPAAPLVDAPANTEGTEAVLWFARCERILGRVDSARKLLEQAVSRLGGTASGPIRLELAMLELQDNRDAEAAGRIRSLFESGAVRDPAIGAAALTLRSMGHLNGLDLKAAAADYRVAEREFARLTDAQLVDGLPAVAALGWMAYFLDDQRTGLIHIERALRVGRSRGRSFILPELYAVHAYSLAKLGRYEEALAAAEDAAETAGLYGYPGVAPLAGAAKLRVLEDTASREEVLAWWHTLDALPRPAMRWWRGVVDAALLEIAARLGLDPPRPEPNPLSANGTPAGSAPRVHPMRAAELSMAALAATARGDLDPAAALLAQAATVAEQLGLPGQRAAVARARAEYLCASGDLDGAQHAADAAMDDYAQAGMPVFRARTLLVAARIAGQRGDFTAATAHISAARSAFATAGAHTLIDTATTAQRRLAGHRTVTGATTLTAREREVAHLAAQGLTNKDIAAQLYLSPRTVEDHLARILRKLGLTSRAGIAHRLAAMDAPEP</sequence>
<dbReference type="InterPro" id="IPR000792">
    <property type="entry name" value="Tscrpt_reg_LuxR_C"/>
</dbReference>
<evidence type="ECO:0000256" key="3">
    <source>
        <dbReference type="SAM" id="MobiDB-lite"/>
    </source>
</evidence>
<reference evidence="5 6" key="1">
    <citation type="submission" date="2020-07" db="EMBL/GenBank/DDBJ databases">
        <authorList>
            <person name="Zhuang K."/>
            <person name="Ran Y."/>
        </authorList>
    </citation>
    <scope>NUCLEOTIDE SEQUENCE [LARGE SCALE GENOMIC DNA]</scope>
    <source>
        <strain evidence="5 6">WCH-YHL-001</strain>
    </source>
</reference>
<dbReference type="PANTHER" id="PTHR16305:SF35">
    <property type="entry name" value="TRANSCRIPTIONAL ACTIVATOR DOMAIN"/>
    <property type="match status" value="1"/>
</dbReference>
<dbReference type="AlphaFoldDB" id="A0A7D6ZNR6"/>
<dbReference type="PRINTS" id="PR00038">
    <property type="entry name" value="HTHLUXR"/>
</dbReference>